<organism evidence="1 2">
    <name type="scientific">Prevotella nigrescens CC14M</name>
    <dbReference type="NCBI Taxonomy" id="1073366"/>
    <lineage>
        <taxon>Bacteria</taxon>
        <taxon>Pseudomonadati</taxon>
        <taxon>Bacteroidota</taxon>
        <taxon>Bacteroidia</taxon>
        <taxon>Bacteroidales</taxon>
        <taxon>Prevotellaceae</taxon>
        <taxon>Prevotella</taxon>
    </lineage>
</organism>
<accession>V8CI94</accession>
<dbReference type="HOGENOM" id="CLU_2918876_0_0_10"/>
<reference evidence="1 2" key="1">
    <citation type="submission" date="2013-10" db="EMBL/GenBank/DDBJ databases">
        <title>The Genome Sequence of Prevotella nigrescens CC14M.</title>
        <authorList>
            <consortium name="The Broad Institute Genomics Platform"/>
            <person name="Earl A."/>
            <person name="Allen-Vercoe E."/>
            <person name="Daigneault M."/>
            <person name="Young S.K."/>
            <person name="Zeng Q."/>
            <person name="Gargeya S."/>
            <person name="Fitzgerald M."/>
            <person name="Abouelleil A."/>
            <person name="Alvarado L."/>
            <person name="Chapman S.B."/>
            <person name="Gainer-Dewar J."/>
            <person name="Goldberg J."/>
            <person name="Griggs A."/>
            <person name="Gujja S."/>
            <person name="Hansen M."/>
            <person name="Howarth C."/>
            <person name="Imamovic A."/>
            <person name="Ireland A."/>
            <person name="Larimer J."/>
            <person name="McCowan C."/>
            <person name="Murphy C."/>
            <person name="Pearson M."/>
            <person name="Poon T.W."/>
            <person name="Priest M."/>
            <person name="Roberts A."/>
            <person name="Saif S."/>
            <person name="Shea T."/>
            <person name="Sykes S."/>
            <person name="Wortman J."/>
            <person name="Nusbaum C."/>
            <person name="Birren B."/>
        </authorList>
    </citation>
    <scope>NUCLEOTIDE SEQUENCE [LARGE SCALE GENOMIC DNA]</scope>
    <source>
        <strain evidence="1 2">CC14M</strain>
    </source>
</reference>
<dbReference type="AlphaFoldDB" id="V8CI94"/>
<gene>
    <name evidence="1" type="ORF">HMPREF1173_02099</name>
</gene>
<name>V8CI94_9BACT</name>
<protein>
    <submittedName>
        <fullName evidence="1">Uncharacterized protein</fullName>
    </submittedName>
</protein>
<dbReference type="PATRIC" id="fig|1073366.3.peg.2150"/>
<dbReference type="EMBL" id="AZJH01000034">
    <property type="protein sequence ID" value="ETD27074.1"/>
    <property type="molecule type" value="Genomic_DNA"/>
</dbReference>
<evidence type="ECO:0000313" key="2">
    <source>
        <dbReference type="Proteomes" id="UP000018727"/>
    </source>
</evidence>
<sequence length="61" mass="7488">MLRYYSYRNRRTIYPIHKQSLQPGQVVSDHRKRDFLHTEINEKLNEDNVQKSSFLMNYKSI</sequence>
<keyword evidence="2" id="KW-1185">Reference proteome</keyword>
<comment type="caution">
    <text evidence="1">The sequence shown here is derived from an EMBL/GenBank/DDBJ whole genome shotgun (WGS) entry which is preliminary data.</text>
</comment>
<proteinExistence type="predicted"/>
<evidence type="ECO:0000313" key="1">
    <source>
        <dbReference type="EMBL" id="ETD27074.1"/>
    </source>
</evidence>
<dbReference type="Proteomes" id="UP000018727">
    <property type="component" value="Unassembled WGS sequence"/>
</dbReference>